<dbReference type="SUPFAM" id="SSF51735">
    <property type="entry name" value="NAD(P)-binding Rossmann-fold domains"/>
    <property type="match status" value="1"/>
</dbReference>
<reference evidence="1" key="1">
    <citation type="submission" date="2021-09" db="EMBL/GenBank/DDBJ databases">
        <authorList>
            <consortium name="AG Swart"/>
            <person name="Singh M."/>
            <person name="Singh A."/>
            <person name="Seah K."/>
            <person name="Emmerich C."/>
        </authorList>
    </citation>
    <scope>NUCLEOTIDE SEQUENCE</scope>
    <source>
        <strain evidence="1">ATCC30299</strain>
    </source>
</reference>
<dbReference type="InterPro" id="IPR036291">
    <property type="entry name" value="NAD(P)-bd_dom_sf"/>
</dbReference>
<name>A0AAU9JG95_9CILI</name>
<protein>
    <submittedName>
        <fullName evidence="1">Uncharacterized protein</fullName>
    </submittedName>
</protein>
<dbReference type="AlphaFoldDB" id="A0AAU9JG95"/>
<organism evidence="1 2">
    <name type="scientific">Blepharisma stoltei</name>
    <dbReference type="NCBI Taxonomy" id="1481888"/>
    <lineage>
        <taxon>Eukaryota</taxon>
        <taxon>Sar</taxon>
        <taxon>Alveolata</taxon>
        <taxon>Ciliophora</taxon>
        <taxon>Postciliodesmatophora</taxon>
        <taxon>Heterotrichea</taxon>
        <taxon>Heterotrichida</taxon>
        <taxon>Blepharismidae</taxon>
        <taxon>Blepharisma</taxon>
    </lineage>
</organism>
<dbReference type="Proteomes" id="UP001162131">
    <property type="component" value="Unassembled WGS sequence"/>
</dbReference>
<comment type="caution">
    <text evidence="1">The sequence shown here is derived from an EMBL/GenBank/DDBJ whole genome shotgun (WGS) entry which is preliminary data.</text>
</comment>
<accession>A0AAU9JG95</accession>
<gene>
    <name evidence="1" type="ORF">BSTOLATCC_MIC37732</name>
</gene>
<evidence type="ECO:0000313" key="2">
    <source>
        <dbReference type="Proteomes" id="UP001162131"/>
    </source>
</evidence>
<proteinExistence type="predicted"/>
<keyword evidence="2" id="KW-1185">Reference proteome</keyword>
<dbReference type="Gene3D" id="3.40.50.720">
    <property type="entry name" value="NAD(P)-binding Rossmann-like Domain"/>
    <property type="match status" value="1"/>
</dbReference>
<evidence type="ECO:0000313" key="1">
    <source>
        <dbReference type="EMBL" id="CAG9324986.1"/>
    </source>
</evidence>
<sequence length="182" mass="20697">MANGNTNGPMDEDHDDTSYPWPPIAKRILFEKKVINATAGNLFGAVLRPVCIYGNSYVHNYIVACKNSNKIVAGKANNANCFVNREDLADMFRIVMENRACGLFLASEPEPVYIDDLVEKLSQVLGIQNIERVEDISPYMSAYGAYLFGQTFNQIYVPKRLKDLYGYTARHKFLDWLETQHF</sequence>
<dbReference type="EMBL" id="CAJZBQ010000037">
    <property type="protein sequence ID" value="CAG9324986.1"/>
    <property type="molecule type" value="Genomic_DNA"/>
</dbReference>